<dbReference type="EMBL" id="VSSQ01000887">
    <property type="protein sequence ID" value="MPM02659.1"/>
    <property type="molecule type" value="Genomic_DNA"/>
</dbReference>
<organism evidence="3">
    <name type="scientific">bioreactor metagenome</name>
    <dbReference type="NCBI Taxonomy" id="1076179"/>
    <lineage>
        <taxon>unclassified sequences</taxon>
        <taxon>metagenomes</taxon>
        <taxon>ecological metagenomes</taxon>
    </lineage>
</organism>
<sequence>MRTKVRLHFKNKGDNMNKVKILQSGDLHFDTPFKDLNKNISLISKEELLEVFSRIINICVQNSVDILLLTGDIFDNLTVDKKTLVFIRSELERISNIKVFISPGNHDPYNEKSFYKMIEWPNNVHIFKGAMESVTLEDLGVVIWGAAFTSHHINKSIMKNIYIDKKYINIMTIHGDISNNEGGNAYNPITLKDIESSNMDYIAIGHRHNYSGILRERNTCYAYAGCPQGRGFDELGDKGVIIGEVFKGSVDLKFFKTSKRNYHVIDVDISDLVSYEEIKDKIVSSIEETERKNNLYKIILRGEIDSYIKLNEEIIFGKIKEYFYFVKVVDKTGVKLDFDKISKDYSIKGVFARKLLEENELEDEIIKMALKIGIQCLSNEEVNLNDYK</sequence>
<evidence type="ECO:0000256" key="1">
    <source>
        <dbReference type="ARBA" id="ARBA00022801"/>
    </source>
</evidence>
<dbReference type="CDD" id="cd00840">
    <property type="entry name" value="MPP_Mre11_N"/>
    <property type="match status" value="1"/>
</dbReference>
<dbReference type="InterPro" id="IPR029052">
    <property type="entry name" value="Metallo-depent_PP-like"/>
</dbReference>
<keyword evidence="1" id="KW-0378">Hydrolase</keyword>
<dbReference type="InterPro" id="IPR041796">
    <property type="entry name" value="Mre11_N"/>
</dbReference>
<dbReference type="Pfam" id="PF00149">
    <property type="entry name" value="Metallophos"/>
    <property type="match status" value="1"/>
</dbReference>
<evidence type="ECO:0000259" key="2">
    <source>
        <dbReference type="Pfam" id="PF00149"/>
    </source>
</evidence>
<reference evidence="3" key="1">
    <citation type="submission" date="2019-08" db="EMBL/GenBank/DDBJ databases">
        <authorList>
            <person name="Kucharzyk K."/>
            <person name="Murdoch R.W."/>
            <person name="Higgins S."/>
            <person name="Loffler F."/>
        </authorList>
    </citation>
    <scope>NUCLEOTIDE SEQUENCE</scope>
</reference>
<gene>
    <name evidence="3" type="ORF">SDC9_48914</name>
</gene>
<dbReference type="InterPro" id="IPR050535">
    <property type="entry name" value="DNA_Repair-Maintenance_Comp"/>
</dbReference>
<protein>
    <recommendedName>
        <fullName evidence="2">Calcineurin-like phosphoesterase domain-containing protein</fullName>
    </recommendedName>
</protein>
<feature type="domain" description="Calcineurin-like phosphoesterase" evidence="2">
    <location>
        <begin position="20"/>
        <end position="210"/>
    </location>
</feature>
<proteinExistence type="predicted"/>
<comment type="caution">
    <text evidence="3">The sequence shown here is derived from an EMBL/GenBank/DDBJ whole genome shotgun (WGS) entry which is preliminary data.</text>
</comment>
<dbReference type="InterPro" id="IPR004843">
    <property type="entry name" value="Calcineurin-like_PHP"/>
</dbReference>
<accession>A0A644WGD9</accession>
<dbReference type="AlphaFoldDB" id="A0A644WGD9"/>
<name>A0A644WGD9_9ZZZZ</name>
<dbReference type="GO" id="GO:0016787">
    <property type="term" value="F:hydrolase activity"/>
    <property type="evidence" value="ECO:0007669"/>
    <property type="project" value="UniProtKB-KW"/>
</dbReference>
<dbReference type="Gene3D" id="3.60.21.10">
    <property type="match status" value="1"/>
</dbReference>
<dbReference type="PANTHER" id="PTHR30337">
    <property type="entry name" value="COMPONENT OF ATP-DEPENDENT DSDNA EXONUCLEASE"/>
    <property type="match status" value="1"/>
</dbReference>
<dbReference type="SUPFAM" id="SSF56300">
    <property type="entry name" value="Metallo-dependent phosphatases"/>
    <property type="match status" value="1"/>
</dbReference>
<dbReference type="PANTHER" id="PTHR30337:SF7">
    <property type="entry name" value="PHOSPHOESTERASE"/>
    <property type="match status" value="1"/>
</dbReference>
<evidence type="ECO:0000313" key="3">
    <source>
        <dbReference type="EMBL" id="MPM02659.1"/>
    </source>
</evidence>